<dbReference type="Gene3D" id="3.30.1330.30">
    <property type="match status" value="1"/>
</dbReference>
<dbReference type="OrthoDB" id="20109at2759"/>
<organism evidence="1 2">
    <name type="scientific">Brenthis ino</name>
    <name type="common">lesser marbled fritillary</name>
    <dbReference type="NCBI Taxonomy" id="405034"/>
    <lineage>
        <taxon>Eukaryota</taxon>
        <taxon>Metazoa</taxon>
        <taxon>Ecdysozoa</taxon>
        <taxon>Arthropoda</taxon>
        <taxon>Hexapoda</taxon>
        <taxon>Insecta</taxon>
        <taxon>Pterygota</taxon>
        <taxon>Neoptera</taxon>
        <taxon>Endopterygota</taxon>
        <taxon>Lepidoptera</taxon>
        <taxon>Glossata</taxon>
        <taxon>Ditrysia</taxon>
        <taxon>Papilionoidea</taxon>
        <taxon>Nymphalidae</taxon>
        <taxon>Heliconiinae</taxon>
        <taxon>Argynnini</taxon>
        <taxon>Brenthis</taxon>
    </lineage>
</organism>
<proteinExistence type="predicted"/>
<dbReference type="AlphaFoldDB" id="A0A8J9YCH4"/>
<sequence>MEAAKLKKTKGTISKGKIKKTIKNVICQPDASFWPVTSESEISAIDSILKNYRVNIPNFIKPHWNEIKSLKKDKRPRPPPIRKVDGLLFGISECHDAIQNKKCSAVLIESLVNPQSIVQPVIDACVTMNIPVVCIENLRNMCKEYFGIQTSCLGIKTGSMLDLNNKLEKISQNHKPKLKIIPKETLESENTKCIKNDVPMEVDDIKCSQYLYRTSKKNRIFVPSNKVEVKDKNQFNGQHFIKLSEQSEIKKDSKVFMKMMLKKISNNPNRVKLKEKLK</sequence>
<name>A0A8J9YCH4_9NEOP</name>
<dbReference type="InterPro" id="IPR029064">
    <property type="entry name" value="Ribosomal_eL30-like_sf"/>
</dbReference>
<dbReference type="SUPFAM" id="SSF55315">
    <property type="entry name" value="L30e-like"/>
    <property type="match status" value="1"/>
</dbReference>
<accession>A0A8J9YCH4</accession>
<gene>
    <name evidence="1" type="ORF">BINO364_LOCUS11207</name>
</gene>
<keyword evidence="2" id="KW-1185">Reference proteome</keyword>
<evidence type="ECO:0000313" key="2">
    <source>
        <dbReference type="Proteomes" id="UP000838878"/>
    </source>
</evidence>
<evidence type="ECO:0000313" key="1">
    <source>
        <dbReference type="EMBL" id="CAH0725639.1"/>
    </source>
</evidence>
<feature type="non-terminal residue" evidence="1">
    <location>
        <position position="278"/>
    </location>
</feature>
<dbReference type="EMBL" id="OV170225">
    <property type="protein sequence ID" value="CAH0725639.1"/>
    <property type="molecule type" value="Genomic_DNA"/>
</dbReference>
<protein>
    <recommendedName>
        <fullName evidence="3">Ribosomal protein L7Ae/L30e/S12e/Gadd45 domain-containing protein</fullName>
    </recommendedName>
</protein>
<reference evidence="1" key="1">
    <citation type="submission" date="2021-12" db="EMBL/GenBank/DDBJ databases">
        <authorList>
            <person name="Martin H S."/>
        </authorList>
    </citation>
    <scope>NUCLEOTIDE SEQUENCE</scope>
</reference>
<evidence type="ECO:0008006" key="3">
    <source>
        <dbReference type="Google" id="ProtNLM"/>
    </source>
</evidence>
<dbReference type="Proteomes" id="UP000838878">
    <property type="component" value="Chromosome 5"/>
</dbReference>